<keyword evidence="3" id="KW-1185">Reference proteome</keyword>
<accession>A0ABU3BG22</accession>
<dbReference type="EMBL" id="JAVRHU010000001">
    <property type="protein sequence ID" value="MDT0621120.1"/>
    <property type="molecule type" value="Genomic_DNA"/>
</dbReference>
<sequence>MFGKLISWFFGGLLLTVGILNIVFGNDADFGVFLMLLALLYFPPVTNYIKKQFGFTLPVWIKMVLAIFSIWANLAVGAIAEGFLF</sequence>
<reference evidence="2 3" key="1">
    <citation type="submission" date="2023-09" db="EMBL/GenBank/DDBJ databases">
        <authorList>
            <person name="Rey-Velasco X."/>
        </authorList>
    </citation>
    <scope>NUCLEOTIDE SEQUENCE [LARGE SCALE GENOMIC DNA]</scope>
    <source>
        <strain evidence="2 3">P007</strain>
    </source>
</reference>
<dbReference type="Proteomes" id="UP001250662">
    <property type="component" value="Unassembled WGS sequence"/>
</dbReference>
<keyword evidence="1" id="KW-1133">Transmembrane helix</keyword>
<feature type="transmembrane region" description="Helical" evidence="1">
    <location>
        <begin position="5"/>
        <end position="24"/>
    </location>
</feature>
<feature type="transmembrane region" description="Helical" evidence="1">
    <location>
        <begin position="30"/>
        <end position="49"/>
    </location>
</feature>
<dbReference type="RefSeq" id="WP_311387285.1">
    <property type="nucleotide sequence ID" value="NZ_JAVRHU010000001.1"/>
</dbReference>
<organism evidence="2 3">
    <name type="scientific">Croceitalea vernalis</name>
    <dbReference type="NCBI Taxonomy" id="3075599"/>
    <lineage>
        <taxon>Bacteria</taxon>
        <taxon>Pseudomonadati</taxon>
        <taxon>Bacteroidota</taxon>
        <taxon>Flavobacteriia</taxon>
        <taxon>Flavobacteriales</taxon>
        <taxon>Flavobacteriaceae</taxon>
        <taxon>Croceitalea</taxon>
    </lineage>
</organism>
<evidence type="ECO:0000313" key="3">
    <source>
        <dbReference type="Proteomes" id="UP001250662"/>
    </source>
</evidence>
<evidence type="ECO:0000313" key="2">
    <source>
        <dbReference type="EMBL" id="MDT0621120.1"/>
    </source>
</evidence>
<keyword evidence="1" id="KW-0472">Membrane</keyword>
<feature type="transmembrane region" description="Helical" evidence="1">
    <location>
        <begin position="61"/>
        <end position="80"/>
    </location>
</feature>
<keyword evidence="1" id="KW-0812">Transmembrane</keyword>
<gene>
    <name evidence="2" type="ORF">RM520_05765</name>
</gene>
<comment type="caution">
    <text evidence="2">The sequence shown here is derived from an EMBL/GenBank/DDBJ whole genome shotgun (WGS) entry which is preliminary data.</text>
</comment>
<name>A0ABU3BG22_9FLAO</name>
<protein>
    <recommendedName>
        <fullName evidence="4">AI-2E family transporter</fullName>
    </recommendedName>
</protein>
<evidence type="ECO:0000256" key="1">
    <source>
        <dbReference type="SAM" id="Phobius"/>
    </source>
</evidence>
<evidence type="ECO:0008006" key="4">
    <source>
        <dbReference type="Google" id="ProtNLM"/>
    </source>
</evidence>
<proteinExistence type="predicted"/>